<evidence type="ECO:0000256" key="3">
    <source>
        <dbReference type="ARBA" id="ARBA00008000"/>
    </source>
</evidence>
<evidence type="ECO:0000256" key="5">
    <source>
        <dbReference type="ARBA" id="ARBA00022827"/>
    </source>
</evidence>
<evidence type="ECO:0000313" key="14">
    <source>
        <dbReference type="Proteomes" id="UP000559256"/>
    </source>
</evidence>
<dbReference type="Pfam" id="PF02913">
    <property type="entry name" value="FAD-oxidase_C"/>
    <property type="match status" value="2"/>
</dbReference>
<dbReference type="Gene3D" id="3.30.465.10">
    <property type="match status" value="1"/>
</dbReference>
<dbReference type="SUPFAM" id="SSF56176">
    <property type="entry name" value="FAD-binding/transporter-associated domain-like"/>
    <property type="match status" value="1"/>
</dbReference>
<evidence type="ECO:0000256" key="11">
    <source>
        <dbReference type="SAM" id="MobiDB-lite"/>
    </source>
</evidence>
<evidence type="ECO:0000256" key="9">
    <source>
        <dbReference type="ARBA" id="ARBA00038897"/>
    </source>
</evidence>
<evidence type="ECO:0000256" key="6">
    <source>
        <dbReference type="ARBA" id="ARBA00022946"/>
    </source>
</evidence>
<dbReference type="AlphaFoldDB" id="A0A8H5LXA6"/>
<evidence type="ECO:0000259" key="12">
    <source>
        <dbReference type="PROSITE" id="PS51387"/>
    </source>
</evidence>
<evidence type="ECO:0000256" key="7">
    <source>
        <dbReference type="ARBA" id="ARBA00023002"/>
    </source>
</evidence>
<dbReference type="EMBL" id="JAACJM010000004">
    <property type="protein sequence ID" value="KAF5372997.1"/>
    <property type="molecule type" value="Genomic_DNA"/>
</dbReference>
<dbReference type="InterPro" id="IPR004113">
    <property type="entry name" value="FAD-bd_oxidored_4_C"/>
</dbReference>
<comment type="similarity">
    <text evidence="3">Belongs to the FAD-binding oxidoreductase/transferase type 4 family.</text>
</comment>
<dbReference type="OrthoDB" id="7786253at2759"/>
<dbReference type="GO" id="GO:0071949">
    <property type="term" value="F:FAD binding"/>
    <property type="evidence" value="ECO:0007669"/>
    <property type="project" value="InterPro"/>
</dbReference>
<name>A0A8H5LXA6_9AGAR</name>
<accession>A0A8H5LXA6</accession>
<dbReference type="Gene3D" id="3.30.70.2740">
    <property type="match status" value="1"/>
</dbReference>
<dbReference type="FunFam" id="3.30.70.2740:FF:000001">
    <property type="entry name" value="D-lactate dehydrogenase mitochondrial"/>
    <property type="match status" value="1"/>
</dbReference>
<evidence type="ECO:0000256" key="1">
    <source>
        <dbReference type="ARBA" id="ARBA00001974"/>
    </source>
</evidence>
<evidence type="ECO:0000256" key="4">
    <source>
        <dbReference type="ARBA" id="ARBA00022630"/>
    </source>
</evidence>
<keyword evidence="4" id="KW-0285">Flavoprotein</keyword>
<keyword evidence="5" id="KW-0274">FAD</keyword>
<dbReference type="SUPFAM" id="SSF55103">
    <property type="entry name" value="FAD-linked oxidases, C-terminal domain"/>
    <property type="match status" value="1"/>
</dbReference>
<evidence type="ECO:0000313" key="13">
    <source>
        <dbReference type="EMBL" id="KAF5372997.1"/>
    </source>
</evidence>
<comment type="caution">
    <text evidence="13">The sequence shown here is derived from an EMBL/GenBank/DDBJ whole genome shotgun (WGS) entry which is preliminary data.</text>
</comment>
<dbReference type="Proteomes" id="UP000559256">
    <property type="component" value="Unassembled WGS sequence"/>
</dbReference>
<dbReference type="GO" id="GO:0005739">
    <property type="term" value="C:mitochondrion"/>
    <property type="evidence" value="ECO:0007669"/>
    <property type="project" value="UniProtKB-SubCell"/>
</dbReference>
<proteinExistence type="inferred from homology"/>
<organism evidence="13 14">
    <name type="scientific">Tetrapyrgos nigripes</name>
    <dbReference type="NCBI Taxonomy" id="182062"/>
    <lineage>
        <taxon>Eukaryota</taxon>
        <taxon>Fungi</taxon>
        <taxon>Dikarya</taxon>
        <taxon>Basidiomycota</taxon>
        <taxon>Agaricomycotina</taxon>
        <taxon>Agaricomycetes</taxon>
        <taxon>Agaricomycetidae</taxon>
        <taxon>Agaricales</taxon>
        <taxon>Marasmiineae</taxon>
        <taxon>Marasmiaceae</taxon>
        <taxon>Tetrapyrgos</taxon>
    </lineage>
</organism>
<dbReference type="InterPro" id="IPR016169">
    <property type="entry name" value="FAD-bd_PCMH_sub2"/>
</dbReference>
<dbReference type="PROSITE" id="PS51387">
    <property type="entry name" value="FAD_PCMH"/>
    <property type="match status" value="1"/>
</dbReference>
<dbReference type="InterPro" id="IPR016166">
    <property type="entry name" value="FAD-bd_PCMH"/>
</dbReference>
<feature type="domain" description="FAD-binding PCMH-type" evidence="12">
    <location>
        <begin position="139"/>
        <end position="321"/>
    </location>
</feature>
<protein>
    <recommendedName>
        <fullName evidence="9">D-lactate dehydrogenase (cytochrome)</fullName>
        <ecNumber evidence="9">1.1.2.4</ecNumber>
    </recommendedName>
</protein>
<dbReference type="PANTHER" id="PTHR11748:SF111">
    <property type="entry name" value="D-LACTATE DEHYDROGENASE, MITOCHONDRIAL-RELATED"/>
    <property type="match status" value="1"/>
</dbReference>
<reference evidence="13 14" key="1">
    <citation type="journal article" date="2020" name="ISME J.">
        <title>Uncovering the hidden diversity of litter-decomposition mechanisms in mushroom-forming fungi.</title>
        <authorList>
            <person name="Floudas D."/>
            <person name="Bentzer J."/>
            <person name="Ahren D."/>
            <person name="Johansson T."/>
            <person name="Persson P."/>
            <person name="Tunlid A."/>
        </authorList>
    </citation>
    <scope>NUCLEOTIDE SEQUENCE [LARGE SCALE GENOMIC DNA]</scope>
    <source>
        <strain evidence="13 14">CBS 291.85</strain>
    </source>
</reference>
<evidence type="ECO:0000256" key="8">
    <source>
        <dbReference type="ARBA" id="ARBA00023128"/>
    </source>
</evidence>
<feature type="region of interest" description="Disordered" evidence="11">
    <location>
        <begin position="119"/>
        <end position="143"/>
    </location>
</feature>
<dbReference type="GO" id="GO:0008720">
    <property type="term" value="F:D-lactate dehydrogenase (NAD+) activity"/>
    <property type="evidence" value="ECO:0007669"/>
    <property type="project" value="TreeGrafter"/>
</dbReference>
<dbReference type="Pfam" id="PF01565">
    <property type="entry name" value="FAD_binding_4"/>
    <property type="match status" value="1"/>
</dbReference>
<keyword evidence="8" id="KW-0496">Mitochondrion</keyword>
<dbReference type="InterPro" id="IPR006094">
    <property type="entry name" value="Oxid_FAD_bind_N"/>
</dbReference>
<comment type="subcellular location">
    <subcellularLocation>
        <location evidence="2">Mitochondrion</location>
    </subcellularLocation>
</comment>
<dbReference type="GO" id="GO:1903457">
    <property type="term" value="P:lactate catabolic process"/>
    <property type="evidence" value="ECO:0007669"/>
    <property type="project" value="TreeGrafter"/>
</dbReference>
<dbReference type="InterPro" id="IPR016164">
    <property type="entry name" value="FAD-linked_Oxase-like_C"/>
</dbReference>
<evidence type="ECO:0000256" key="10">
    <source>
        <dbReference type="ARBA" id="ARBA00051436"/>
    </source>
</evidence>
<dbReference type="PANTHER" id="PTHR11748">
    <property type="entry name" value="D-LACTATE DEHYDROGENASE"/>
    <property type="match status" value="1"/>
</dbReference>
<dbReference type="EC" id="1.1.2.4" evidence="9"/>
<sequence>MMNATSASRVSRLPAFVRHLTTRPPPPSFPKRPLPPPPPPSSSPSSRFLDYLRYSPWSKEFPGSWRTRAMLQSTIYAIGIVIATNYIDELWFPKDRGYASPRDVRVAVEKLKAAFPEENQVSTDPDELKTYGSSENSYHPASPHSVIVRPQSTDDVVQIVKIAVECRMPMVVYSGATSLEGHFSGISTGSICIDMSGMDKILEIHEADSDLVCQSGARWEDVNETLKDKGIPLFFPLDPGPGATIGGMVGTGCSGTNAVRYGTAKAEWFLNLTVVLPNGEVIKTRQRARKSAAGFDTTKLFIGAEGTLGIVTEATLRLAPLLPTKVAMAQFSDVEKAVNAVQDVLNSPYGNHIQCVELLDDKMMSAINKAGLVSRSYPVSDTLFFKIQGDDPAIKLASKTIQSIVKKHGSKKFEFASTDAEAEELWTNRKYALTSTMGAFPGMRCWTTDVWWVWIQPFPSASTDFLCSSSTAVLIMSPCSSWTEFSSVPVSRLPQLVYETKKDLEEIGLISTIVGHVGDGNFHALILFKDDAELVKVDEAVHRLVHRALALEGTCTGEHGVGLGKKQFLVDELGEGTVELMKSVKKAVDPLNLLNPGKLYPDDKPRSHS</sequence>
<comment type="cofactor">
    <cofactor evidence="1">
        <name>FAD</name>
        <dbReference type="ChEBI" id="CHEBI:57692"/>
    </cofactor>
</comment>
<feature type="compositionally biased region" description="Pro residues" evidence="11">
    <location>
        <begin position="23"/>
        <end position="42"/>
    </location>
</feature>
<keyword evidence="14" id="KW-1185">Reference proteome</keyword>
<dbReference type="Gene3D" id="1.10.45.10">
    <property type="entry name" value="Vanillyl-alcohol Oxidase, Chain A, domain 4"/>
    <property type="match status" value="1"/>
</dbReference>
<dbReference type="InterPro" id="IPR036318">
    <property type="entry name" value="FAD-bd_PCMH-like_sf"/>
</dbReference>
<dbReference type="FunFam" id="1.10.45.10:FF:000001">
    <property type="entry name" value="D-lactate dehydrogenase mitochondrial"/>
    <property type="match status" value="1"/>
</dbReference>
<dbReference type="InterPro" id="IPR016171">
    <property type="entry name" value="Vanillyl_alc_oxidase_C-sub2"/>
</dbReference>
<gene>
    <name evidence="13" type="ORF">D9758_001594</name>
</gene>
<comment type="catalytic activity">
    <reaction evidence="10">
        <text>(R)-lactate + 2 Fe(III)-[cytochrome c] = 2 Fe(II)-[cytochrome c] + pyruvate + 2 H(+)</text>
        <dbReference type="Rhea" id="RHEA:13521"/>
        <dbReference type="Rhea" id="RHEA-COMP:10350"/>
        <dbReference type="Rhea" id="RHEA-COMP:14399"/>
        <dbReference type="ChEBI" id="CHEBI:15361"/>
        <dbReference type="ChEBI" id="CHEBI:15378"/>
        <dbReference type="ChEBI" id="CHEBI:16004"/>
        <dbReference type="ChEBI" id="CHEBI:29033"/>
        <dbReference type="ChEBI" id="CHEBI:29034"/>
        <dbReference type="EC" id="1.1.2.4"/>
    </reaction>
</comment>
<keyword evidence="6" id="KW-0809">Transit peptide</keyword>
<dbReference type="FunFam" id="3.30.465.10:FF:000014">
    <property type="entry name" value="D-lactate dehydrogenase (Cytochrome), putative"/>
    <property type="match status" value="1"/>
</dbReference>
<dbReference type="GO" id="GO:0004458">
    <property type="term" value="F:D-lactate dehydrogenase (cytochrome) activity"/>
    <property type="evidence" value="ECO:0007669"/>
    <property type="project" value="UniProtKB-EC"/>
</dbReference>
<keyword evidence="7" id="KW-0560">Oxidoreductase</keyword>
<feature type="region of interest" description="Disordered" evidence="11">
    <location>
        <begin position="22"/>
        <end position="46"/>
    </location>
</feature>
<evidence type="ECO:0000256" key="2">
    <source>
        <dbReference type="ARBA" id="ARBA00004173"/>
    </source>
</evidence>